<dbReference type="EMBL" id="QWLB01000036">
    <property type="protein sequence ID" value="RIH91658.1"/>
    <property type="molecule type" value="Genomic_DNA"/>
</dbReference>
<dbReference type="InterPro" id="IPR001387">
    <property type="entry name" value="Cro/C1-type_HTH"/>
</dbReference>
<evidence type="ECO:0000259" key="2">
    <source>
        <dbReference type="PROSITE" id="PS50943"/>
    </source>
</evidence>
<dbReference type="PANTHER" id="PTHR43236:SF1">
    <property type="entry name" value="BLL7220 PROTEIN"/>
    <property type="match status" value="1"/>
</dbReference>
<keyword evidence="4" id="KW-1185">Reference proteome</keyword>
<dbReference type="InterPro" id="IPR010982">
    <property type="entry name" value="Lambda_DNA-bd_dom_sf"/>
</dbReference>
<protein>
    <submittedName>
        <fullName evidence="3">HTH-type transcriptional regulator ImmR</fullName>
    </submittedName>
</protein>
<dbReference type="Gene3D" id="1.10.260.40">
    <property type="entry name" value="lambda repressor-like DNA-binding domains"/>
    <property type="match status" value="1"/>
</dbReference>
<dbReference type="SMART" id="SM00530">
    <property type="entry name" value="HTH_XRE"/>
    <property type="match status" value="1"/>
</dbReference>
<dbReference type="Proteomes" id="UP000266178">
    <property type="component" value="Unassembled WGS sequence"/>
</dbReference>
<dbReference type="InterPro" id="IPR052345">
    <property type="entry name" value="Rad_response_metalloprotease"/>
</dbReference>
<sequence>MKLGDKLEALRKSSAMTQEQAASLLNIPRELLSMWESGKRIPSSVQCASLARLYGVSQGYLLGIEDLKDEEDLGVLYRGKPEAQSGIRQWLEFLDRWAAFRERILGTDCQSGPRKPPKAIDEGYTVDIRRASKLALGVRAYYNLGEDALPDLWAFMDEQGILVYKAPLGGLDDGGISGAFLNHPRLGWCILVNTSVTPGRQVFTLAHELAHAIYHYGQRRLISRAETQDPEERSRERFANAWAAHFLVPGSALRQQLKRVCEDPSGITEYETFQLALFFRVSYSTLVYRLLGEGHIDDRHKDRLLVPSVEDIAARLGLPPDDYIIPGKPQVWDLERYPVSVLQLVRDAIEDGKYSVNQAARLLEVDSNTIQDELLGPLSPDQERRNWIEFDELPPLR</sequence>
<reference evidence="3 4" key="1">
    <citation type="submission" date="2018-08" db="EMBL/GenBank/DDBJ databases">
        <title>Meiothermus granaticius genome AF-68 sequencing project.</title>
        <authorList>
            <person name="Da Costa M.S."/>
            <person name="Albuquerque L."/>
            <person name="Raposo P."/>
            <person name="Froufe H.J.C."/>
            <person name="Barroso C.S."/>
            <person name="Egas C."/>
        </authorList>
    </citation>
    <scope>NUCLEOTIDE SEQUENCE [LARGE SCALE GENOMIC DNA]</scope>
    <source>
        <strain evidence="3 4">AF-68</strain>
    </source>
</reference>
<evidence type="ECO:0000256" key="1">
    <source>
        <dbReference type="ARBA" id="ARBA00007227"/>
    </source>
</evidence>
<dbReference type="Gene3D" id="1.10.10.2910">
    <property type="match status" value="1"/>
</dbReference>
<evidence type="ECO:0000313" key="4">
    <source>
        <dbReference type="Proteomes" id="UP000266178"/>
    </source>
</evidence>
<dbReference type="RefSeq" id="WP_119357928.1">
    <property type="nucleotide sequence ID" value="NZ_BJXM01000030.1"/>
</dbReference>
<dbReference type="PANTHER" id="PTHR43236">
    <property type="entry name" value="ANTITOXIN HIGA1"/>
    <property type="match status" value="1"/>
</dbReference>
<dbReference type="Pfam" id="PF01381">
    <property type="entry name" value="HTH_3"/>
    <property type="match status" value="1"/>
</dbReference>
<accession>A0A399F5Z1</accession>
<comment type="caution">
    <text evidence="3">The sequence shown here is derived from an EMBL/GenBank/DDBJ whole genome shotgun (WGS) entry which is preliminary data.</text>
</comment>
<evidence type="ECO:0000313" key="3">
    <source>
        <dbReference type="EMBL" id="RIH91658.1"/>
    </source>
</evidence>
<gene>
    <name evidence="3" type="primary">immR</name>
    <name evidence="3" type="ORF">Mgrana_02468</name>
</gene>
<organism evidence="3 4">
    <name type="scientific">Meiothermus granaticius NBRC 107808</name>
    <dbReference type="NCBI Taxonomy" id="1227551"/>
    <lineage>
        <taxon>Bacteria</taxon>
        <taxon>Thermotogati</taxon>
        <taxon>Deinococcota</taxon>
        <taxon>Deinococci</taxon>
        <taxon>Thermales</taxon>
        <taxon>Thermaceae</taxon>
        <taxon>Meiothermus</taxon>
    </lineage>
</organism>
<dbReference type="Pfam" id="PF06114">
    <property type="entry name" value="Peptidase_M78"/>
    <property type="match status" value="1"/>
</dbReference>
<dbReference type="SUPFAM" id="SSF47413">
    <property type="entry name" value="lambda repressor-like DNA-binding domains"/>
    <property type="match status" value="1"/>
</dbReference>
<dbReference type="InterPro" id="IPR010359">
    <property type="entry name" value="IrrE_HExxH"/>
</dbReference>
<dbReference type="PROSITE" id="PS50943">
    <property type="entry name" value="HTH_CROC1"/>
    <property type="match status" value="1"/>
</dbReference>
<name>A0A399F5Z1_9DEIN</name>
<comment type="similarity">
    <text evidence="1">Belongs to the short-chain fatty acyl-CoA assimilation regulator (ScfR) family.</text>
</comment>
<dbReference type="GO" id="GO:0003677">
    <property type="term" value="F:DNA binding"/>
    <property type="evidence" value="ECO:0007669"/>
    <property type="project" value="InterPro"/>
</dbReference>
<dbReference type="AlphaFoldDB" id="A0A399F5Z1"/>
<dbReference type="CDD" id="cd00093">
    <property type="entry name" value="HTH_XRE"/>
    <property type="match status" value="1"/>
</dbReference>
<proteinExistence type="inferred from homology"/>
<feature type="domain" description="HTH cro/C1-type" evidence="2">
    <location>
        <begin position="7"/>
        <end position="61"/>
    </location>
</feature>